<dbReference type="AlphaFoldDB" id="A0AAD3XKW2"/>
<name>A0AAD3XKW2_NEPGR</name>
<evidence type="ECO:0000313" key="2">
    <source>
        <dbReference type="Proteomes" id="UP001279734"/>
    </source>
</evidence>
<dbReference type="InterPro" id="IPR006476">
    <property type="entry name" value="CHP01589_pln"/>
</dbReference>
<dbReference type="EMBL" id="BSYO01000008">
    <property type="protein sequence ID" value="GMH08130.1"/>
    <property type="molecule type" value="Genomic_DNA"/>
</dbReference>
<accession>A0AAD3XKW2</accession>
<dbReference type="PANTHER" id="PTHR31871:SF1">
    <property type="entry name" value="HISTIDINE-TRNA LIGASE"/>
    <property type="match status" value="1"/>
</dbReference>
<organism evidence="1 2">
    <name type="scientific">Nepenthes gracilis</name>
    <name type="common">Slender pitcher plant</name>
    <dbReference type="NCBI Taxonomy" id="150966"/>
    <lineage>
        <taxon>Eukaryota</taxon>
        <taxon>Viridiplantae</taxon>
        <taxon>Streptophyta</taxon>
        <taxon>Embryophyta</taxon>
        <taxon>Tracheophyta</taxon>
        <taxon>Spermatophyta</taxon>
        <taxon>Magnoliopsida</taxon>
        <taxon>eudicotyledons</taxon>
        <taxon>Gunneridae</taxon>
        <taxon>Pentapetalae</taxon>
        <taxon>Caryophyllales</taxon>
        <taxon>Nepenthaceae</taxon>
        <taxon>Nepenthes</taxon>
    </lineage>
</organism>
<comment type="caution">
    <text evidence="1">The sequence shown here is derived from an EMBL/GenBank/DDBJ whole genome shotgun (WGS) entry which is preliminary data.</text>
</comment>
<gene>
    <name evidence="1" type="ORF">Nepgr_009970</name>
</gene>
<dbReference type="PANTHER" id="PTHR31871">
    <property type="entry name" value="OS02G0137100 PROTEIN"/>
    <property type="match status" value="1"/>
</dbReference>
<keyword evidence="2" id="KW-1185">Reference proteome</keyword>
<dbReference type="NCBIfam" id="TIGR01589">
    <property type="entry name" value="A_thal_3526"/>
    <property type="match status" value="1"/>
</dbReference>
<protein>
    <submittedName>
        <fullName evidence="1">Uncharacterized protein</fullName>
    </submittedName>
</protein>
<dbReference type="Pfam" id="PF09713">
    <property type="entry name" value="A_thal_3526"/>
    <property type="match status" value="1"/>
</dbReference>
<sequence length="328" mass="36588">MVSREDIKMVCMVQNLIEQCIQLDMSREDTMSMLSQRAKIEPGFTELVWMRLEEENQDFFEAYNLRLALKQQILLFNELLKKQAELMNQVQSPESSSSPGTNGSGMKPVIQWNSEHYAAEDTGPPIKPESLHPTIAPRLPSRFNNGSAFNNGSTQLHENVPSSFDLSIPTGRICSTPNTILAQSSSTRMMHTMNGGMIKSESGYSSGPQFMFSTDGHILETSSNMRDPSVACMSGMEPTAQPLNESLLDVDSLALLGQLQRNFSLSELTTDYSGCDMLETYPRSPFMTTNVGNYLDSHERGDLQEDNKRLDTILEGLSYEDFGSPFGF</sequence>
<dbReference type="Proteomes" id="UP001279734">
    <property type="component" value="Unassembled WGS sequence"/>
</dbReference>
<proteinExistence type="predicted"/>
<reference evidence="1" key="1">
    <citation type="submission" date="2023-05" db="EMBL/GenBank/DDBJ databases">
        <title>Nepenthes gracilis genome sequencing.</title>
        <authorList>
            <person name="Fukushima K."/>
        </authorList>
    </citation>
    <scope>NUCLEOTIDE SEQUENCE</scope>
    <source>
        <strain evidence="1">SING2019-196</strain>
    </source>
</reference>
<evidence type="ECO:0000313" key="1">
    <source>
        <dbReference type="EMBL" id="GMH08130.1"/>
    </source>
</evidence>